<dbReference type="AlphaFoldDB" id="A0ABD4VVR5"/>
<evidence type="ECO:0000313" key="4">
    <source>
        <dbReference type="Proteomes" id="UP001075704"/>
    </source>
</evidence>
<feature type="domain" description="TtsA-like Glycoside hydrolase family 108" evidence="1">
    <location>
        <begin position="2"/>
        <end position="84"/>
    </location>
</feature>
<dbReference type="SUPFAM" id="SSF53955">
    <property type="entry name" value="Lysozyme-like"/>
    <property type="match status" value="1"/>
</dbReference>
<evidence type="ECO:0000259" key="1">
    <source>
        <dbReference type="Pfam" id="PF05838"/>
    </source>
</evidence>
<evidence type="ECO:0008006" key="5">
    <source>
        <dbReference type="Google" id="ProtNLM"/>
    </source>
</evidence>
<dbReference type="InterPro" id="IPR008565">
    <property type="entry name" value="TtsA-like_GH18_dom"/>
</dbReference>
<gene>
    <name evidence="3" type="ORF">O1422_15435</name>
</gene>
<protein>
    <recommendedName>
        <fullName evidence="5">Peptidoglycan domain protein</fullName>
    </recommendedName>
</protein>
<reference evidence="3" key="1">
    <citation type="submission" date="2022-12" db="EMBL/GenBank/DDBJ databases">
        <title>Development of a Multilocus Sequence Typing Scheme for Bacteroides fragilis Based on Whole Genome Sequencing Data and Clinical Application.</title>
        <authorList>
            <person name="Nielsen F.D."/>
            <person name="Justesen U.S."/>
        </authorList>
    </citation>
    <scope>NUCLEOTIDE SEQUENCE</scope>
    <source>
        <strain evidence="3">BF_BC_ODE_DK_2015_2</strain>
    </source>
</reference>
<dbReference type="Gene3D" id="1.20.141.10">
    <property type="entry name" value="Chitosanase, subunit A, domain 1"/>
    <property type="match status" value="1"/>
</dbReference>
<accession>A0ABD4VVR5</accession>
<organism evidence="3 4">
    <name type="scientific">Bacteroides fragilis</name>
    <dbReference type="NCBI Taxonomy" id="817"/>
    <lineage>
        <taxon>Bacteria</taxon>
        <taxon>Pseudomonadati</taxon>
        <taxon>Bacteroidota</taxon>
        <taxon>Bacteroidia</taxon>
        <taxon>Bacteroidales</taxon>
        <taxon>Bacteroidaceae</taxon>
        <taxon>Bacteroides</taxon>
    </lineage>
</organism>
<dbReference type="InterPro" id="IPR018537">
    <property type="entry name" value="Peptidoglycan-bd_3"/>
</dbReference>
<feature type="domain" description="Peptidoglycan binding" evidence="2">
    <location>
        <begin position="88"/>
        <end position="160"/>
    </location>
</feature>
<dbReference type="EMBL" id="JAPUAC010000013">
    <property type="protein sequence ID" value="MCZ2655558.1"/>
    <property type="molecule type" value="Genomic_DNA"/>
</dbReference>
<dbReference type="Proteomes" id="UP001075704">
    <property type="component" value="Unassembled WGS sequence"/>
</dbReference>
<dbReference type="Pfam" id="PF09374">
    <property type="entry name" value="PG_binding_3"/>
    <property type="match status" value="1"/>
</dbReference>
<evidence type="ECO:0000259" key="2">
    <source>
        <dbReference type="Pfam" id="PF09374"/>
    </source>
</evidence>
<evidence type="ECO:0000313" key="3">
    <source>
        <dbReference type="EMBL" id="MCZ2655558.1"/>
    </source>
</evidence>
<sequence length="172" mass="19860">MNDPKDSGGETYCGIARNSNPNWKGWKIVDAHKPLKWNQKIQDSELEQLLIEIYDTKYYQPIKADRIDSDMIRTHLYDMGVNAGTGTAVKVLQKAINMVYGVTIATDGVIGNITLTYTNNKAKLNELINEFINQRRLYYQDLVKRKPTNQKFLKGWLNRVDITTEFVERNSK</sequence>
<dbReference type="InterPro" id="IPR023346">
    <property type="entry name" value="Lysozyme-like_dom_sf"/>
</dbReference>
<dbReference type="Pfam" id="PF05838">
    <property type="entry name" value="Glyco_hydro_108"/>
    <property type="match status" value="1"/>
</dbReference>
<comment type="caution">
    <text evidence="3">The sequence shown here is derived from an EMBL/GenBank/DDBJ whole genome shotgun (WGS) entry which is preliminary data.</text>
</comment>
<name>A0ABD4VVR5_BACFG</name>
<proteinExistence type="predicted"/>